<dbReference type="AlphaFoldDB" id="A0A1M7B7M7"/>
<dbReference type="SUPFAM" id="SSF53383">
    <property type="entry name" value="PLP-dependent transferases"/>
    <property type="match status" value="1"/>
</dbReference>
<dbReference type="Pfam" id="PF01041">
    <property type="entry name" value="DegT_DnrJ_EryC1"/>
    <property type="match status" value="1"/>
</dbReference>
<name>A0A1M7B7M7_9RHOB</name>
<dbReference type="Gene3D" id="3.90.1150.10">
    <property type="entry name" value="Aspartate Aminotransferase, domain 1"/>
    <property type="match status" value="1"/>
</dbReference>
<proteinExistence type="inferred from homology"/>
<accession>A0A1M7B7M7</accession>
<keyword evidence="6" id="KW-1185">Reference proteome</keyword>
<organism evidence="5 6">
    <name type="scientific">Roseovarius litoreus</name>
    <dbReference type="NCBI Taxonomy" id="1155722"/>
    <lineage>
        <taxon>Bacteria</taxon>
        <taxon>Pseudomonadati</taxon>
        <taxon>Pseudomonadota</taxon>
        <taxon>Alphaproteobacteria</taxon>
        <taxon>Rhodobacterales</taxon>
        <taxon>Roseobacteraceae</taxon>
        <taxon>Roseovarius</taxon>
    </lineage>
</organism>
<evidence type="ECO:0000256" key="1">
    <source>
        <dbReference type="ARBA" id="ARBA00037999"/>
    </source>
</evidence>
<dbReference type="GO" id="GO:0030170">
    <property type="term" value="F:pyridoxal phosphate binding"/>
    <property type="evidence" value="ECO:0007669"/>
    <property type="project" value="TreeGrafter"/>
</dbReference>
<dbReference type="InterPro" id="IPR015424">
    <property type="entry name" value="PyrdxlP-dep_Trfase"/>
</dbReference>
<reference evidence="5 6" key="1">
    <citation type="submission" date="2016-11" db="EMBL/GenBank/DDBJ databases">
        <authorList>
            <person name="Varghese N."/>
            <person name="Submissions S."/>
        </authorList>
    </citation>
    <scope>NUCLEOTIDE SEQUENCE [LARGE SCALE GENOMIC DNA]</scope>
    <source>
        <strain evidence="5 6">DSM 28249</strain>
    </source>
</reference>
<dbReference type="PANTHER" id="PTHR30244:SF34">
    <property type="entry name" value="DTDP-4-AMINO-4,6-DIDEOXYGALACTOSE TRANSAMINASE"/>
    <property type="match status" value="1"/>
</dbReference>
<dbReference type="InterPro" id="IPR000653">
    <property type="entry name" value="DegT/StrS_aminotransferase"/>
</dbReference>
<dbReference type="InterPro" id="IPR020026">
    <property type="entry name" value="PseC"/>
</dbReference>
<dbReference type="InterPro" id="IPR015421">
    <property type="entry name" value="PyrdxlP-dep_Trfase_major"/>
</dbReference>
<dbReference type="CDD" id="cd00616">
    <property type="entry name" value="AHBA_syn"/>
    <property type="match status" value="1"/>
</dbReference>
<dbReference type="GO" id="GO:0000271">
    <property type="term" value="P:polysaccharide biosynthetic process"/>
    <property type="evidence" value="ECO:0007669"/>
    <property type="project" value="TreeGrafter"/>
</dbReference>
<protein>
    <submittedName>
        <fullName evidence="5">UDP-4-amino-4,6-dideoxy-N-acetyl-beta-L-altrosamine transaminase</fullName>
    </submittedName>
</protein>
<dbReference type="RefSeq" id="WP_149778242.1">
    <property type="nucleotide sequence ID" value="NZ_FRCB01000001.1"/>
</dbReference>
<dbReference type="EMBL" id="FRCB01000001">
    <property type="protein sequence ID" value="SHL50934.1"/>
    <property type="molecule type" value="Genomic_DNA"/>
</dbReference>
<feature type="modified residue" description="N6-(pyridoxal phosphate)lysine" evidence="3">
    <location>
        <position position="188"/>
    </location>
</feature>
<dbReference type="PIRSF" id="PIRSF000390">
    <property type="entry name" value="PLP_StrS"/>
    <property type="match status" value="1"/>
</dbReference>
<evidence type="ECO:0000256" key="3">
    <source>
        <dbReference type="PIRSR" id="PIRSR000390-2"/>
    </source>
</evidence>
<evidence type="ECO:0000256" key="2">
    <source>
        <dbReference type="PIRSR" id="PIRSR000390-1"/>
    </source>
</evidence>
<feature type="active site" description="Proton acceptor" evidence="2">
    <location>
        <position position="188"/>
    </location>
</feature>
<dbReference type="NCBIfam" id="TIGR03588">
    <property type="entry name" value="PseC"/>
    <property type="match status" value="1"/>
</dbReference>
<evidence type="ECO:0000256" key="4">
    <source>
        <dbReference type="RuleBase" id="RU004508"/>
    </source>
</evidence>
<comment type="similarity">
    <text evidence="1 4">Belongs to the DegT/DnrJ/EryC1 family.</text>
</comment>
<dbReference type="Gene3D" id="3.40.640.10">
    <property type="entry name" value="Type I PLP-dependent aspartate aminotransferase-like (Major domain)"/>
    <property type="match status" value="1"/>
</dbReference>
<evidence type="ECO:0000313" key="6">
    <source>
        <dbReference type="Proteomes" id="UP000322545"/>
    </source>
</evidence>
<dbReference type="PANTHER" id="PTHR30244">
    <property type="entry name" value="TRANSAMINASE"/>
    <property type="match status" value="1"/>
</dbReference>
<dbReference type="Proteomes" id="UP000322545">
    <property type="component" value="Unassembled WGS sequence"/>
</dbReference>
<keyword evidence="3 4" id="KW-0663">Pyridoxal phosphate</keyword>
<sequence>MIPYGRQWISPEDVASVVDVLISDHLTQGPAIPRFEQTLRSACAAAHAVAVNSATSGLHIACLALGLETGKRLWTSPNSFVASANVARLCGAEVDFVDIDPDTLTMCPDRLCDKLHVARRKGRLPHIVMPVHFGGQSCDMPAIHTLAAEFGVHVIEDASHAIGALLDGAPVGDCRYSDACVFSFHPVKIVTTGEGGAVTTRNDRLAAKLDRLRSHGITRNPALMTRDADEPWYYQQLDLGLNYRMTDMQAALGTSQMTRLEPFIALRHGLARRYDWALADLPLRRQQRPVADRSALHLYPVQLDPSLPDRARLRRHLFDHLRNNGIGVNVHYIPIHTQPYYRALGFMPGQFPVAEGYYEGALSLPLHPQMSDADQSAVIESLGSGLTSLGLI</sequence>
<dbReference type="InterPro" id="IPR015422">
    <property type="entry name" value="PyrdxlP-dep_Trfase_small"/>
</dbReference>
<evidence type="ECO:0000313" key="5">
    <source>
        <dbReference type="EMBL" id="SHL50934.1"/>
    </source>
</evidence>
<dbReference type="GO" id="GO:0008483">
    <property type="term" value="F:transaminase activity"/>
    <property type="evidence" value="ECO:0007669"/>
    <property type="project" value="TreeGrafter"/>
</dbReference>
<gene>
    <name evidence="5" type="ORF">SAMN05443432_101712</name>
</gene>